<dbReference type="SUPFAM" id="SSF101898">
    <property type="entry name" value="NHL repeat"/>
    <property type="match status" value="1"/>
</dbReference>
<comment type="similarity">
    <text evidence="5">Belongs to the major royal jelly protein family.</text>
</comment>
<dbReference type="Pfam" id="PF02817">
    <property type="entry name" value="E3_binding"/>
    <property type="match status" value="1"/>
</dbReference>
<evidence type="ECO:0000256" key="12">
    <source>
        <dbReference type="RuleBase" id="RU003423"/>
    </source>
</evidence>
<dbReference type="Gene3D" id="2.120.10.30">
    <property type="entry name" value="TolB, C-terminal domain"/>
    <property type="match status" value="1"/>
</dbReference>
<feature type="chain" id="PRO_5041123715" description="Dihydrolipoamide acetyltransferase component of pyruvate dehydrogenase complex" evidence="14">
    <location>
        <begin position="18"/>
        <end position="851"/>
    </location>
</feature>
<dbReference type="Pfam" id="PF00364">
    <property type="entry name" value="Biotin_lipoyl"/>
    <property type="match status" value="1"/>
</dbReference>
<comment type="subcellular location">
    <subcellularLocation>
        <location evidence="2">Mitochondrion matrix</location>
    </subcellularLocation>
    <subcellularLocation>
        <location evidence="3">Secreted</location>
    </subcellularLocation>
</comment>
<dbReference type="PANTHER" id="PTHR43178">
    <property type="entry name" value="DIHYDROLIPOAMIDE ACETYLTRANSFERASE COMPONENT OF PYRUVATE DEHYDROGENASE COMPLEX"/>
    <property type="match status" value="1"/>
</dbReference>
<evidence type="ECO:0000256" key="3">
    <source>
        <dbReference type="ARBA" id="ARBA00004613"/>
    </source>
</evidence>
<sequence>MWIRLTITLSLCTLSFAAEYYETPPGGYRPFGPGYTIGAYPQDFTLVGPSLEAVHDSQTPPTGLAIDSAHKIYLTYTRNSVQAPINVVLCTSFNDETPWPNASMQNCTAGADPSTCFVNVQNIIRDDRGRLWVVDNGIPYGWPSDTNAIFGGAKIMSFNESTSEHIRTYVIPQDALTYRMNMNDLRINTTLGGREGYAFIPDCSKNSSLLTIDLENGSVVRRLLNTSVVRADEKYVGSYDGELIYSWKGTKKGYATTGADGVALASGNFYWGVQASRRFYYISQDILIDPKKTEEDVLAAVQDPGQCASEQAGFTSDDRGRVYIAASEHNAIYYVDTRESESNTTVNEHLPGGSGLIPTEDYMVKTLVRSALVQHADSLAILDGWLYFTTNQLALGPAYQYNNTDKRKGPFRITECQVIQWFVKPGARVEQFDPICEVQSDKASVEITSRFDGVIKKLYYEPDDMAKVGKPLVDIDIQSEILAADEVLLNGESGKQAEQNTSSATESQEQGIELGRNDTKAATGDVDSSGQSASLPSKPSQEQSATPRQPGKHASLATPAVRHMIKEHRLKIEDIEGTGREGRVLKDDVQRYIESAKQTAGTPSTSSIAMPKQQIEDQVKPLTPVQSGMFKQMTKSLSIPHFLYTNAVDFSSLTSLRQKYNLGREKPDRITPLPIIIKAVSLTLQQFPLLNSHLDTNTNPNKPQIILKGSHHIGVAVDSPSGLLVPVIKNVQNHSIASLAQEIQRLSSLARSGKLTSADLTGATFTISNIGSIGGGTVAPVIVGPQVGILGIGKARVVPAFGEDGELVKREECVFSWSADHRVVDGAYVARAAEEVRKCLEGVEAMLVRMR</sequence>
<dbReference type="InterPro" id="IPR003016">
    <property type="entry name" value="2-oxoA_DH_lipoyl-BS"/>
</dbReference>
<evidence type="ECO:0000256" key="13">
    <source>
        <dbReference type="SAM" id="MobiDB-lite"/>
    </source>
</evidence>
<evidence type="ECO:0000313" key="16">
    <source>
        <dbReference type="Proteomes" id="UP000249757"/>
    </source>
</evidence>
<dbReference type="InterPro" id="IPR004167">
    <property type="entry name" value="PSBD"/>
</dbReference>
<dbReference type="CDD" id="cd06849">
    <property type="entry name" value="lipoyl_domain"/>
    <property type="match status" value="1"/>
</dbReference>
<feature type="compositionally biased region" description="Polar residues" evidence="13">
    <location>
        <begin position="496"/>
        <end position="510"/>
    </location>
</feature>
<dbReference type="PROSITE" id="PS50968">
    <property type="entry name" value="BIOTINYL_LIPOYL"/>
    <property type="match status" value="1"/>
</dbReference>
<evidence type="ECO:0000313" key="15">
    <source>
        <dbReference type="EMBL" id="KAI1520746.1"/>
    </source>
</evidence>
<keyword evidence="6" id="KW-0964">Secreted</keyword>
<keyword evidence="7 12" id="KW-0808">Transferase</keyword>
<reference evidence="16" key="1">
    <citation type="journal article" date="2022" name="Microb. Genom.">
        <title>A global pangenome for the wheat fungal pathogen Pyrenophora tritici-repentis and prediction of effector protein structural homology.</title>
        <authorList>
            <person name="Moolhuijzen P.M."/>
            <person name="See P.T."/>
            <person name="Shi G."/>
            <person name="Powell H.R."/>
            <person name="Cockram J."/>
            <person name="Jorgensen L.N."/>
            <person name="Benslimane H."/>
            <person name="Strelkov S.E."/>
            <person name="Turner J."/>
            <person name="Liu Z."/>
            <person name="Moffat C.S."/>
        </authorList>
    </citation>
    <scope>NUCLEOTIDE SEQUENCE [LARGE SCALE GENOMIC DNA]</scope>
</reference>
<dbReference type="Gene3D" id="2.40.50.100">
    <property type="match status" value="1"/>
</dbReference>
<dbReference type="InterPro" id="IPR036625">
    <property type="entry name" value="E3-bd_dom_sf"/>
</dbReference>
<feature type="region of interest" description="Disordered" evidence="13">
    <location>
        <begin position="518"/>
        <end position="560"/>
    </location>
</feature>
<dbReference type="PANTHER" id="PTHR43178:SF5">
    <property type="entry name" value="LIPOAMIDE ACYLTRANSFERASE COMPONENT OF BRANCHED-CHAIN ALPHA-KETO ACID DEHYDROGENASE COMPLEX, MITOCHONDRIAL"/>
    <property type="match status" value="1"/>
</dbReference>
<dbReference type="GO" id="GO:0005576">
    <property type="term" value="C:extracellular region"/>
    <property type="evidence" value="ECO:0007669"/>
    <property type="project" value="UniProtKB-SubCell"/>
</dbReference>
<dbReference type="SUPFAM" id="SSF47005">
    <property type="entry name" value="Peripheral subunit-binding domain of 2-oxo acid dehydrogenase complex"/>
    <property type="match status" value="1"/>
</dbReference>
<dbReference type="FunFam" id="3.30.559.10:FF:000007">
    <property type="entry name" value="Dihydrolipoamide acetyltransferase component of pyruvate dehydrogenase complex"/>
    <property type="match status" value="1"/>
</dbReference>
<gene>
    <name evidence="15" type="ORF">Ptr86124_001114</name>
</gene>
<organism evidence="15 16">
    <name type="scientific">Pyrenophora tritici-repentis</name>
    <dbReference type="NCBI Taxonomy" id="45151"/>
    <lineage>
        <taxon>Eukaryota</taxon>
        <taxon>Fungi</taxon>
        <taxon>Dikarya</taxon>
        <taxon>Ascomycota</taxon>
        <taxon>Pezizomycotina</taxon>
        <taxon>Dothideomycetes</taxon>
        <taxon>Pleosporomycetidae</taxon>
        <taxon>Pleosporales</taxon>
        <taxon>Pleosporineae</taxon>
        <taxon>Pleosporaceae</taxon>
        <taxon>Pyrenophora</taxon>
    </lineage>
</organism>
<keyword evidence="10" id="KW-0496">Mitochondrion</keyword>
<feature type="signal peptide" evidence="14">
    <location>
        <begin position="1"/>
        <end position="17"/>
    </location>
</feature>
<proteinExistence type="inferred from homology"/>
<dbReference type="Pfam" id="PF00198">
    <property type="entry name" value="2-oxoacid_dh"/>
    <property type="match status" value="1"/>
</dbReference>
<evidence type="ECO:0000256" key="2">
    <source>
        <dbReference type="ARBA" id="ARBA00004305"/>
    </source>
</evidence>
<dbReference type="InterPro" id="IPR017996">
    <property type="entry name" value="MRJP/yellow-related"/>
</dbReference>
<keyword evidence="16" id="KW-1185">Reference proteome</keyword>
<dbReference type="PROSITE" id="PS00189">
    <property type="entry name" value="LIPOYL"/>
    <property type="match status" value="1"/>
</dbReference>
<dbReference type="InterPro" id="IPR001078">
    <property type="entry name" value="2-oxoacid_DH_actylTfrase"/>
</dbReference>
<keyword evidence="9" id="KW-0809">Transit peptide</keyword>
<keyword evidence="11 12" id="KW-0012">Acyltransferase</keyword>
<comment type="caution">
    <text evidence="15">The sequence shown here is derived from an EMBL/GenBank/DDBJ whole genome shotgun (WGS) entry which is preliminary data.</text>
</comment>
<dbReference type="SUPFAM" id="SSF51230">
    <property type="entry name" value="Single hybrid motif"/>
    <property type="match status" value="1"/>
</dbReference>
<dbReference type="GO" id="GO:0031405">
    <property type="term" value="F:lipoic acid binding"/>
    <property type="evidence" value="ECO:0007669"/>
    <property type="project" value="TreeGrafter"/>
</dbReference>
<feature type="region of interest" description="Disordered" evidence="13">
    <location>
        <begin position="493"/>
        <end position="512"/>
    </location>
</feature>
<dbReference type="AlphaFoldDB" id="A0A2W1HJ03"/>
<dbReference type="PROSITE" id="PS51826">
    <property type="entry name" value="PSBD"/>
    <property type="match status" value="1"/>
</dbReference>
<keyword evidence="14" id="KW-0732">Signal</keyword>
<dbReference type="GO" id="GO:0005759">
    <property type="term" value="C:mitochondrial matrix"/>
    <property type="evidence" value="ECO:0007669"/>
    <property type="project" value="UniProtKB-SubCell"/>
</dbReference>
<comment type="similarity">
    <text evidence="4 12">Belongs to the 2-oxoacid dehydrogenase family.</text>
</comment>
<evidence type="ECO:0000256" key="6">
    <source>
        <dbReference type="ARBA" id="ARBA00022525"/>
    </source>
</evidence>
<dbReference type="Gene3D" id="4.10.320.10">
    <property type="entry name" value="E3-binding domain"/>
    <property type="match status" value="1"/>
</dbReference>
<evidence type="ECO:0000256" key="1">
    <source>
        <dbReference type="ARBA" id="ARBA00001938"/>
    </source>
</evidence>
<dbReference type="InterPro" id="IPR011053">
    <property type="entry name" value="Single_hybrid_motif"/>
</dbReference>
<dbReference type="SUPFAM" id="SSF52777">
    <property type="entry name" value="CoA-dependent acyltransferases"/>
    <property type="match status" value="1"/>
</dbReference>
<protein>
    <recommendedName>
        <fullName evidence="12">Dihydrolipoamide acetyltransferase component of pyruvate dehydrogenase complex</fullName>
        <ecNumber evidence="12">2.3.1.-</ecNumber>
    </recommendedName>
</protein>
<dbReference type="Gene3D" id="3.30.559.10">
    <property type="entry name" value="Chloramphenicol acetyltransferase-like domain"/>
    <property type="match status" value="1"/>
</dbReference>
<evidence type="ECO:0000256" key="8">
    <source>
        <dbReference type="ARBA" id="ARBA00022823"/>
    </source>
</evidence>
<evidence type="ECO:0000256" key="14">
    <source>
        <dbReference type="SAM" id="SignalP"/>
    </source>
</evidence>
<evidence type="ECO:0000256" key="9">
    <source>
        <dbReference type="ARBA" id="ARBA00022946"/>
    </source>
</evidence>
<dbReference type="InterPro" id="IPR011042">
    <property type="entry name" value="6-blade_b-propeller_TolB-like"/>
</dbReference>
<dbReference type="GO" id="GO:0045333">
    <property type="term" value="P:cellular respiration"/>
    <property type="evidence" value="ECO:0007669"/>
    <property type="project" value="UniProtKB-ARBA"/>
</dbReference>
<name>A0A2W1HJ03_9PLEO</name>
<dbReference type="FunFam" id="2.40.50.100:FF:000013">
    <property type="entry name" value="Dihydrolipoamide acetyltransferase component of pyruvate dehydrogenase complex"/>
    <property type="match status" value="1"/>
</dbReference>
<comment type="cofactor">
    <cofactor evidence="1 12">
        <name>(R)-lipoate</name>
        <dbReference type="ChEBI" id="CHEBI:83088"/>
    </cofactor>
</comment>
<evidence type="ECO:0000256" key="4">
    <source>
        <dbReference type="ARBA" id="ARBA00007317"/>
    </source>
</evidence>
<dbReference type="GO" id="GO:0016407">
    <property type="term" value="F:acetyltransferase activity"/>
    <property type="evidence" value="ECO:0007669"/>
    <property type="project" value="TreeGrafter"/>
</dbReference>
<accession>A0A2W1HJ03</accession>
<dbReference type="EMBL" id="NRDI02000001">
    <property type="protein sequence ID" value="KAI1520746.1"/>
    <property type="molecule type" value="Genomic_DNA"/>
</dbReference>
<evidence type="ECO:0000256" key="7">
    <source>
        <dbReference type="ARBA" id="ARBA00022679"/>
    </source>
</evidence>
<evidence type="ECO:0000256" key="11">
    <source>
        <dbReference type="ARBA" id="ARBA00023315"/>
    </source>
</evidence>
<dbReference type="InterPro" id="IPR000089">
    <property type="entry name" value="Biotin_lipoyl"/>
</dbReference>
<evidence type="ECO:0000256" key="5">
    <source>
        <dbReference type="ARBA" id="ARBA00009127"/>
    </source>
</evidence>
<feature type="compositionally biased region" description="Polar residues" evidence="13">
    <location>
        <begin position="526"/>
        <end position="547"/>
    </location>
</feature>
<dbReference type="Pfam" id="PF03022">
    <property type="entry name" value="MRJP"/>
    <property type="match status" value="1"/>
</dbReference>
<dbReference type="Proteomes" id="UP000249757">
    <property type="component" value="Unassembled WGS sequence"/>
</dbReference>
<dbReference type="EC" id="2.3.1.-" evidence="12"/>
<dbReference type="InterPro" id="IPR023213">
    <property type="entry name" value="CAT-like_dom_sf"/>
</dbReference>
<evidence type="ECO:0000256" key="10">
    <source>
        <dbReference type="ARBA" id="ARBA00023128"/>
    </source>
</evidence>
<dbReference type="InterPro" id="IPR050743">
    <property type="entry name" value="2-oxoacid_DH_E2_comp"/>
</dbReference>
<keyword evidence="8 12" id="KW-0450">Lipoyl</keyword>